<protein>
    <submittedName>
        <fullName evidence="1">Uncharacterized protein</fullName>
    </submittedName>
</protein>
<gene>
    <name evidence="1" type="ORF">BpHYR1_006119</name>
</gene>
<dbReference type="AlphaFoldDB" id="A0A3M7QGM5"/>
<evidence type="ECO:0000313" key="1">
    <source>
        <dbReference type="EMBL" id="RNA10191.1"/>
    </source>
</evidence>
<organism evidence="1 2">
    <name type="scientific">Brachionus plicatilis</name>
    <name type="common">Marine rotifer</name>
    <name type="synonym">Brachionus muelleri</name>
    <dbReference type="NCBI Taxonomy" id="10195"/>
    <lineage>
        <taxon>Eukaryota</taxon>
        <taxon>Metazoa</taxon>
        <taxon>Spiralia</taxon>
        <taxon>Gnathifera</taxon>
        <taxon>Rotifera</taxon>
        <taxon>Eurotatoria</taxon>
        <taxon>Monogononta</taxon>
        <taxon>Pseudotrocha</taxon>
        <taxon>Ploima</taxon>
        <taxon>Brachionidae</taxon>
        <taxon>Brachionus</taxon>
    </lineage>
</organism>
<dbReference type="Proteomes" id="UP000276133">
    <property type="component" value="Unassembled WGS sequence"/>
</dbReference>
<proteinExistence type="predicted"/>
<name>A0A3M7QGM5_BRAPC</name>
<accession>A0A3M7QGM5</accession>
<dbReference type="EMBL" id="REGN01006266">
    <property type="protein sequence ID" value="RNA10191.1"/>
    <property type="molecule type" value="Genomic_DNA"/>
</dbReference>
<comment type="caution">
    <text evidence="1">The sequence shown here is derived from an EMBL/GenBank/DDBJ whole genome shotgun (WGS) entry which is preliminary data.</text>
</comment>
<sequence length="113" mass="13310">MQRKIANYYFLPVELVHVAAKTTWDRIKIQCIKDVNKGDKRGPAGWIQNGSYPSFQSNDTIINELIIIIIQVENLKKFVFEKYFEIHLMYLQNVKINHILLEPYRDGSQNDLI</sequence>
<reference evidence="1 2" key="1">
    <citation type="journal article" date="2018" name="Sci. Rep.">
        <title>Genomic signatures of local adaptation to the degree of environmental predictability in rotifers.</title>
        <authorList>
            <person name="Franch-Gras L."/>
            <person name="Hahn C."/>
            <person name="Garcia-Roger E.M."/>
            <person name="Carmona M.J."/>
            <person name="Serra M."/>
            <person name="Gomez A."/>
        </authorList>
    </citation>
    <scope>NUCLEOTIDE SEQUENCE [LARGE SCALE GENOMIC DNA]</scope>
    <source>
        <strain evidence="1">HYR1</strain>
    </source>
</reference>
<evidence type="ECO:0000313" key="2">
    <source>
        <dbReference type="Proteomes" id="UP000276133"/>
    </source>
</evidence>
<keyword evidence="2" id="KW-1185">Reference proteome</keyword>